<organism evidence="2 3">
    <name type="scientific">Halobacterium hubeiense</name>
    <dbReference type="NCBI Taxonomy" id="1407499"/>
    <lineage>
        <taxon>Archaea</taxon>
        <taxon>Methanobacteriati</taxon>
        <taxon>Methanobacteriota</taxon>
        <taxon>Stenosarchaea group</taxon>
        <taxon>Halobacteria</taxon>
        <taxon>Halobacteriales</taxon>
        <taxon>Halobacteriaceae</taxon>
        <taxon>Halobacterium</taxon>
    </lineage>
</organism>
<dbReference type="GeneID" id="70638385"/>
<dbReference type="PROSITE" id="PS51257">
    <property type="entry name" value="PROKAR_LIPOPROTEIN"/>
    <property type="match status" value="1"/>
</dbReference>
<dbReference type="KEGG" id="hhb:Hhub_4265"/>
<gene>
    <name evidence="2" type="ORF">HHUB_4265</name>
</gene>
<feature type="region of interest" description="Disordered" evidence="1">
    <location>
        <begin position="537"/>
        <end position="563"/>
    </location>
</feature>
<accession>A0A0U5D1U8</accession>
<evidence type="ECO:0000256" key="1">
    <source>
        <dbReference type="SAM" id="MobiDB-lite"/>
    </source>
</evidence>
<geneLocation type="plasmid" evidence="3">
    <name>pSTJ001</name>
</geneLocation>
<dbReference type="RefSeq" id="WP_238324084.1">
    <property type="nucleotide sequence ID" value="NZ_LN831303.1"/>
</dbReference>
<sequence>MDKTPPTRRDVLSVLGVGLTAGLAGCNRLTDTGSSPDRSAQTGTSSGDADITVSILTESQPAQLPPLWDDHRIEDFQAAFTVETSGAPSQVTVSTGSVEINRESGQWDSDSVTVQPGQMAAGEQEFTANARKNETTVADTATARKPVPGNYKLDVVPERNEALRQTIQTNSDEANYLDDRGGFTEDDPVFSSYSSHEHVGFDKLGVDLVALEWRHDNDYEELSPDPKTDPNIETTQFIQSIGTDTGDPEIQAIKNGEKGVTTYPNGEWNSQTRDGGSFDYETFANAETVGEALDGLHTYLFNWQAIKTDIGPRSDEDFIYAPTLEQAIEQKNNNNLEAHGWDFDLDSHGNGLIYGKNPDGSDELRVMETVANPVTSTPQTIHEQRHPLVEDSNYLNPDHEEFNKYWHPLRFGWDGYSNSQRWNFEEEKRKASVTVRNIASSLHPEDAAGIAARDQNSLGMTTEYLQDFTEKLRTYNQNDADFQELYNQSKILDKLFRDEENNHVIYGGTENPQYAVVEDSSVIEEVWKDEQGRYDDFDQFLRDNPSHSTALDDGNPTLDRDAK</sequence>
<protein>
    <submittedName>
        <fullName evidence="2">Uncharacterized protein</fullName>
    </submittedName>
</protein>
<keyword evidence="3" id="KW-1185">Reference proteome</keyword>
<dbReference type="Proteomes" id="UP000066737">
    <property type="component" value="Plasmid pSTJ001"/>
</dbReference>
<dbReference type="AlphaFoldDB" id="A0A0U5D1U8"/>
<proteinExistence type="predicted"/>
<feature type="region of interest" description="Disordered" evidence="1">
    <location>
        <begin position="28"/>
        <end position="50"/>
    </location>
</feature>
<reference evidence="3" key="1">
    <citation type="journal article" date="2016" name="Environ. Microbiol.">
        <title>The complete genome of a viable archaeum isolated from 123-million-year-old rock salt.</title>
        <authorList>
            <person name="Jaakkola S.T."/>
            <person name="Pfeiffer F."/>
            <person name="Ravantti J.J."/>
            <person name="Guo Q."/>
            <person name="Liu Y."/>
            <person name="Chen X."/>
            <person name="Ma H."/>
            <person name="Yang C."/>
            <person name="Oksanen H.M."/>
            <person name="Bamford D.H."/>
        </authorList>
    </citation>
    <scope>NUCLEOTIDE SEQUENCE</scope>
    <source>
        <strain evidence="3">JI20-1</strain>
        <plasmid evidence="3">Plasmid pSTJ001</plasmid>
    </source>
</reference>
<name>A0A0U5D1U8_9EURY</name>
<dbReference type="EMBL" id="LN831303">
    <property type="protein sequence ID" value="CQH64062.1"/>
    <property type="molecule type" value="Genomic_DNA"/>
</dbReference>
<evidence type="ECO:0000313" key="3">
    <source>
        <dbReference type="Proteomes" id="UP000066737"/>
    </source>
</evidence>
<evidence type="ECO:0000313" key="2">
    <source>
        <dbReference type="EMBL" id="CQH64062.1"/>
    </source>
</evidence>
<feature type="compositionally biased region" description="Polar residues" evidence="1">
    <location>
        <begin position="29"/>
        <end position="47"/>
    </location>
</feature>